<accession>A0A5J4T378</accession>
<protein>
    <submittedName>
        <fullName evidence="1">Uncharacterized protein</fullName>
    </submittedName>
</protein>
<dbReference type="EMBL" id="SNRW01039134">
    <property type="protein sequence ID" value="KAA6352886.1"/>
    <property type="molecule type" value="Genomic_DNA"/>
</dbReference>
<dbReference type="Proteomes" id="UP000324800">
    <property type="component" value="Unassembled WGS sequence"/>
</dbReference>
<gene>
    <name evidence="1" type="ORF">EZS28_051587</name>
</gene>
<sequence>MDDKDKKDGEENIPINDSYFKEKILPYIALKEHIQHPQIQMVAGLIGKGLFALYLQKKGQSCKKMETDGVIKQPIQFSDSSSENVLDSLKACMRLSDVRELKIRAKAVIVRYDNPLTIAYSQELDDSDLVGLTIDIF</sequence>
<comment type="caution">
    <text evidence="1">The sequence shown here is derived from an EMBL/GenBank/DDBJ whole genome shotgun (WGS) entry which is preliminary data.</text>
</comment>
<feature type="non-terminal residue" evidence="1">
    <location>
        <position position="137"/>
    </location>
</feature>
<evidence type="ECO:0000313" key="2">
    <source>
        <dbReference type="Proteomes" id="UP000324800"/>
    </source>
</evidence>
<dbReference type="AlphaFoldDB" id="A0A5J4T378"/>
<name>A0A5J4T378_9EUKA</name>
<organism evidence="1 2">
    <name type="scientific">Streblomastix strix</name>
    <dbReference type="NCBI Taxonomy" id="222440"/>
    <lineage>
        <taxon>Eukaryota</taxon>
        <taxon>Metamonada</taxon>
        <taxon>Preaxostyla</taxon>
        <taxon>Oxymonadida</taxon>
        <taxon>Streblomastigidae</taxon>
        <taxon>Streblomastix</taxon>
    </lineage>
</organism>
<reference evidence="1 2" key="1">
    <citation type="submission" date="2019-03" db="EMBL/GenBank/DDBJ databases">
        <title>Single cell metagenomics reveals metabolic interactions within the superorganism composed of flagellate Streblomastix strix and complex community of Bacteroidetes bacteria on its surface.</title>
        <authorList>
            <person name="Treitli S.C."/>
            <person name="Kolisko M."/>
            <person name="Husnik F."/>
            <person name="Keeling P."/>
            <person name="Hampl V."/>
        </authorList>
    </citation>
    <scope>NUCLEOTIDE SEQUENCE [LARGE SCALE GENOMIC DNA]</scope>
    <source>
        <strain evidence="1">ST1C</strain>
    </source>
</reference>
<evidence type="ECO:0000313" key="1">
    <source>
        <dbReference type="EMBL" id="KAA6352886.1"/>
    </source>
</evidence>
<proteinExistence type="predicted"/>